<organism evidence="9 10">
    <name type="scientific">Belliella kenyensis</name>
    <dbReference type="NCBI Taxonomy" id="1472724"/>
    <lineage>
        <taxon>Bacteria</taxon>
        <taxon>Pseudomonadati</taxon>
        <taxon>Bacteroidota</taxon>
        <taxon>Cytophagia</taxon>
        <taxon>Cytophagales</taxon>
        <taxon>Cyclobacteriaceae</taxon>
        <taxon>Belliella</taxon>
    </lineage>
</organism>
<dbReference type="InterPro" id="IPR001789">
    <property type="entry name" value="Sig_transdc_resp-reg_receiver"/>
</dbReference>
<dbReference type="InterPro" id="IPR036890">
    <property type="entry name" value="HATPase_C_sf"/>
</dbReference>
<dbReference type="PROSITE" id="PS50110">
    <property type="entry name" value="RESPONSE_REGULATORY"/>
    <property type="match status" value="1"/>
</dbReference>
<gene>
    <name evidence="9" type="ORF">ACFOUP_09730</name>
</gene>
<dbReference type="Gene3D" id="3.40.50.2300">
    <property type="match status" value="1"/>
</dbReference>
<dbReference type="EC" id="2.7.13.3" evidence="2"/>
<comment type="caution">
    <text evidence="9">The sequence shown here is derived from an EMBL/GenBank/DDBJ whole genome shotgun (WGS) entry which is preliminary data.</text>
</comment>
<dbReference type="InterPro" id="IPR000014">
    <property type="entry name" value="PAS"/>
</dbReference>
<evidence type="ECO:0000259" key="6">
    <source>
        <dbReference type="PROSITE" id="PS50109"/>
    </source>
</evidence>
<feature type="domain" description="PAS" evidence="8">
    <location>
        <begin position="121"/>
        <end position="166"/>
    </location>
</feature>
<dbReference type="SUPFAM" id="SSF52172">
    <property type="entry name" value="CheY-like"/>
    <property type="match status" value="1"/>
</dbReference>
<dbReference type="PROSITE" id="PS50112">
    <property type="entry name" value="PAS"/>
    <property type="match status" value="1"/>
</dbReference>
<dbReference type="PRINTS" id="PR00344">
    <property type="entry name" value="BCTRLSENSOR"/>
</dbReference>
<evidence type="ECO:0000259" key="7">
    <source>
        <dbReference type="PROSITE" id="PS50110"/>
    </source>
</evidence>
<dbReference type="NCBIfam" id="TIGR00229">
    <property type="entry name" value="sensory_box"/>
    <property type="match status" value="1"/>
</dbReference>
<dbReference type="Gene3D" id="3.30.450.20">
    <property type="entry name" value="PAS domain"/>
    <property type="match status" value="2"/>
</dbReference>
<comment type="catalytic activity">
    <reaction evidence="1">
        <text>ATP + protein L-histidine = ADP + protein N-phospho-L-histidine.</text>
        <dbReference type="EC" id="2.7.13.3"/>
    </reaction>
</comment>
<dbReference type="Pfam" id="PF00072">
    <property type="entry name" value="Response_reg"/>
    <property type="match status" value="1"/>
</dbReference>
<dbReference type="CDD" id="cd17546">
    <property type="entry name" value="REC_hyHK_CKI1_RcsC-like"/>
    <property type="match status" value="1"/>
</dbReference>
<protein>
    <recommendedName>
        <fullName evidence="2">histidine kinase</fullName>
        <ecNumber evidence="2">2.7.13.3</ecNumber>
    </recommendedName>
</protein>
<keyword evidence="9" id="KW-0067">ATP-binding</keyword>
<dbReference type="InterPro" id="IPR036097">
    <property type="entry name" value="HisK_dim/P_sf"/>
</dbReference>
<dbReference type="InterPro" id="IPR003661">
    <property type="entry name" value="HisK_dim/P_dom"/>
</dbReference>
<keyword evidence="3 5" id="KW-0597">Phosphoprotein</keyword>
<evidence type="ECO:0000256" key="2">
    <source>
        <dbReference type="ARBA" id="ARBA00012438"/>
    </source>
</evidence>
<dbReference type="InterPro" id="IPR004358">
    <property type="entry name" value="Sig_transdc_His_kin-like_C"/>
</dbReference>
<dbReference type="SMART" id="SM00387">
    <property type="entry name" value="HATPase_c"/>
    <property type="match status" value="1"/>
</dbReference>
<dbReference type="CDD" id="cd00130">
    <property type="entry name" value="PAS"/>
    <property type="match status" value="1"/>
</dbReference>
<dbReference type="InterPro" id="IPR005467">
    <property type="entry name" value="His_kinase_dom"/>
</dbReference>
<dbReference type="Pfam" id="PF02518">
    <property type="entry name" value="HATPase_c"/>
    <property type="match status" value="1"/>
</dbReference>
<reference evidence="10" key="1">
    <citation type="journal article" date="2019" name="Int. J. Syst. Evol. Microbiol.">
        <title>The Global Catalogue of Microorganisms (GCM) 10K type strain sequencing project: providing services to taxonomists for standard genome sequencing and annotation.</title>
        <authorList>
            <consortium name="The Broad Institute Genomics Platform"/>
            <consortium name="The Broad Institute Genome Sequencing Center for Infectious Disease"/>
            <person name="Wu L."/>
            <person name="Ma J."/>
        </authorList>
    </citation>
    <scope>NUCLEOTIDE SEQUENCE [LARGE SCALE GENOMIC DNA]</scope>
    <source>
        <strain evidence="10">CECT 8551</strain>
    </source>
</reference>
<feature type="domain" description="Response regulatory" evidence="7">
    <location>
        <begin position="614"/>
        <end position="727"/>
    </location>
</feature>
<dbReference type="InterPro" id="IPR003594">
    <property type="entry name" value="HATPase_dom"/>
</dbReference>
<keyword evidence="9" id="KW-0547">Nucleotide-binding</keyword>
<evidence type="ECO:0000256" key="4">
    <source>
        <dbReference type="ARBA" id="ARBA00023012"/>
    </source>
</evidence>
<dbReference type="PANTHER" id="PTHR45339">
    <property type="entry name" value="HYBRID SIGNAL TRANSDUCTION HISTIDINE KINASE J"/>
    <property type="match status" value="1"/>
</dbReference>
<dbReference type="SUPFAM" id="SSF47384">
    <property type="entry name" value="Homodimeric domain of signal transducing histidine kinase"/>
    <property type="match status" value="1"/>
</dbReference>
<evidence type="ECO:0000256" key="5">
    <source>
        <dbReference type="PROSITE-ProRule" id="PRU00169"/>
    </source>
</evidence>
<keyword evidence="10" id="KW-1185">Reference proteome</keyword>
<dbReference type="EMBL" id="JBHSAV010000045">
    <property type="protein sequence ID" value="MFC3976654.1"/>
    <property type="molecule type" value="Genomic_DNA"/>
</dbReference>
<accession>A0ABV8EMA1</accession>
<proteinExistence type="predicted"/>
<feature type="domain" description="Histidine kinase" evidence="6">
    <location>
        <begin position="370"/>
        <end position="591"/>
    </location>
</feature>
<name>A0ABV8EMA1_9BACT</name>
<evidence type="ECO:0000259" key="8">
    <source>
        <dbReference type="PROSITE" id="PS50112"/>
    </source>
</evidence>
<evidence type="ECO:0000313" key="10">
    <source>
        <dbReference type="Proteomes" id="UP001595766"/>
    </source>
</evidence>
<dbReference type="Gene3D" id="1.10.287.130">
    <property type="match status" value="1"/>
</dbReference>
<dbReference type="GO" id="GO:0005524">
    <property type="term" value="F:ATP binding"/>
    <property type="evidence" value="ECO:0007669"/>
    <property type="project" value="UniProtKB-KW"/>
</dbReference>
<dbReference type="RefSeq" id="WP_241296271.1">
    <property type="nucleotide sequence ID" value="NZ_JAKZGR010000013.1"/>
</dbReference>
<dbReference type="Gene3D" id="3.30.565.10">
    <property type="entry name" value="Histidine kinase-like ATPase, C-terminal domain"/>
    <property type="match status" value="1"/>
</dbReference>
<feature type="modified residue" description="4-aspartylphosphate" evidence="5">
    <location>
        <position position="663"/>
    </location>
</feature>
<dbReference type="Pfam" id="PF00512">
    <property type="entry name" value="HisKA"/>
    <property type="match status" value="1"/>
</dbReference>
<dbReference type="SUPFAM" id="SSF55785">
    <property type="entry name" value="PYP-like sensor domain (PAS domain)"/>
    <property type="match status" value="2"/>
</dbReference>
<keyword evidence="4" id="KW-0902">Two-component regulatory system</keyword>
<dbReference type="Proteomes" id="UP001595766">
    <property type="component" value="Unassembled WGS sequence"/>
</dbReference>
<dbReference type="SMART" id="SM00388">
    <property type="entry name" value="HisKA"/>
    <property type="match status" value="1"/>
</dbReference>
<evidence type="ECO:0000256" key="1">
    <source>
        <dbReference type="ARBA" id="ARBA00000085"/>
    </source>
</evidence>
<dbReference type="CDD" id="cd16922">
    <property type="entry name" value="HATPase_EvgS-ArcB-TorS-like"/>
    <property type="match status" value="1"/>
</dbReference>
<dbReference type="InterPro" id="IPR011006">
    <property type="entry name" value="CheY-like_superfamily"/>
</dbReference>
<evidence type="ECO:0000313" key="9">
    <source>
        <dbReference type="EMBL" id="MFC3976654.1"/>
    </source>
</evidence>
<evidence type="ECO:0000256" key="3">
    <source>
        <dbReference type="ARBA" id="ARBA00022553"/>
    </source>
</evidence>
<dbReference type="CDD" id="cd00082">
    <property type="entry name" value="HisKA"/>
    <property type="match status" value="1"/>
</dbReference>
<dbReference type="SMART" id="SM00448">
    <property type="entry name" value="REC"/>
    <property type="match status" value="1"/>
</dbReference>
<dbReference type="PROSITE" id="PS50109">
    <property type="entry name" value="HIS_KIN"/>
    <property type="match status" value="1"/>
</dbReference>
<dbReference type="InterPro" id="IPR035965">
    <property type="entry name" value="PAS-like_dom_sf"/>
</dbReference>
<dbReference type="SUPFAM" id="SSF55874">
    <property type="entry name" value="ATPase domain of HSP90 chaperone/DNA topoisomerase II/histidine kinase"/>
    <property type="match status" value="1"/>
</dbReference>
<dbReference type="Pfam" id="PF08447">
    <property type="entry name" value="PAS_3"/>
    <property type="match status" value="1"/>
</dbReference>
<dbReference type="PANTHER" id="PTHR45339:SF1">
    <property type="entry name" value="HYBRID SIGNAL TRANSDUCTION HISTIDINE KINASE J"/>
    <property type="match status" value="1"/>
</dbReference>
<sequence>MKDRGINNTFKKVIYESSDMVFLADDTYPYNIFYSNLAFDNSIGDYLLDKSLVGLGLDVNSYIFKEELLISFQSSDYKFQIELPNQNGENYFLFYNGKEIKKHGFPSSQDSHLFFDSGLDMIAIGKNNFLTWVNSKTLKVLGYTQEELVNVDLCQFFHPEDLSDFRLTIAGLNSENSGYDDLSVRILSKNHGYRLISWNVKFVDGSFYASGRDVTERRRDFQLFKNFTNYVPGAFFKLLINNTGEITFPYFSPSVFELFGINDTNNESIDLGVIVSKIHHEDTANVISTAMMSSKSTKPWECDFRIKGKDEGSIKWIRVHAQLAEVRHMKLVWYGYLSDVTSSKMSEQTLHLQKEIAENSSRIKSEFLSTISHDLRTPLNAITGSIYTLLQDVHTPAQKAAFDTINFSVDNLIIMINDLLDFQKIEAGKLSLDLQPMELAGVVKQVINSFESHALESRNTLRLHFDDAANLVVLGDKVRLTQVLNNLISNALKFTKNGQVELKVQLKSNKSDYSIIYFEVKDTGIGIAEEDMEKIFQDFDQLQQTFSKKYGGTGLGLSISKKLLEQMDSRIEVTSQLGVGSIFFFEIAFENVNKEMLRPNSYSKPEEVKLSQVSVLMAEDNDVNALVLGKILKKWGYEFDRVTNGVEALEAIGKKEYDIILMDIQMPLMDGLECTSKIKEISNTPVIALTAAIEQEVIKALEAVGFDEYVSKPIDADELHQKINDLLVVTNL</sequence>
<dbReference type="InterPro" id="IPR013655">
    <property type="entry name" value="PAS_fold_3"/>
</dbReference>